<dbReference type="RefSeq" id="WP_283222761.1">
    <property type="nucleotide sequence ID" value="NZ_JASGBH010000001.1"/>
</dbReference>
<feature type="transmembrane region" description="Helical" evidence="1">
    <location>
        <begin position="182"/>
        <end position="201"/>
    </location>
</feature>
<dbReference type="Pfam" id="PF01757">
    <property type="entry name" value="Acyl_transf_3"/>
    <property type="match status" value="1"/>
</dbReference>
<evidence type="ECO:0000313" key="3">
    <source>
        <dbReference type="EMBL" id="MDI9232344.1"/>
    </source>
</evidence>
<feature type="transmembrane region" description="Helical" evidence="1">
    <location>
        <begin position="355"/>
        <end position="376"/>
    </location>
</feature>
<organism evidence="3 4">
    <name type="scientific">Limnohabitans lacus</name>
    <dbReference type="NCBI Taxonomy" id="3045173"/>
    <lineage>
        <taxon>Bacteria</taxon>
        <taxon>Pseudomonadati</taxon>
        <taxon>Pseudomonadota</taxon>
        <taxon>Betaproteobacteria</taxon>
        <taxon>Burkholderiales</taxon>
        <taxon>Comamonadaceae</taxon>
        <taxon>Limnohabitans</taxon>
    </lineage>
</organism>
<feature type="transmembrane region" description="Helical" evidence="1">
    <location>
        <begin position="256"/>
        <end position="274"/>
    </location>
</feature>
<evidence type="ECO:0000256" key="1">
    <source>
        <dbReference type="SAM" id="Phobius"/>
    </source>
</evidence>
<proteinExistence type="predicted"/>
<accession>A0ABT6X2J9</accession>
<dbReference type="EMBL" id="JASGBH010000001">
    <property type="protein sequence ID" value="MDI9232344.1"/>
    <property type="molecule type" value="Genomic_DNA"/>
</dbReference>
<reference evidence="3" key="1">
    <citation type="submission" date="2023-05" db="EMBL/GenBank/DDBJ databases">
        <title>Limnohabitans sp. strain HM2-2 Genome sequencing and assembly.</title>
        <authorList>
            <person name="Jung Y."/>
        </authorList>
    </citation>
    <scope>NUCLEOTIDE SEQUENCE</scope>
    <source>
        <strain evidence="3">HM2-2</strain>
    </source>
</reference>
<sequence length="377" mass="41863">MTPQPSGRAWLLDVLKAVGCVLIVLHHLAFYGPMADVVMQAWPGLIDWLFDRARLAVQMFLVCGGFLTAASLSKITQLDLHTSGVLLWRRYLRLVLPLLAALSAVVVVSEIIRPQFDHPSLSALPHWTQAWAHVALLQHVLDMEALSAGVWYVAMDFQLYASALLVLALAQRLSAWWPTDSPGSWGQGIWLMLVVASLWWWSGDDRLDDYAVYFYGAYGLGWLAYQHRAVGLSRQTWRLLLLVAVVAFWLDPRWRLVTALAVAILLATAPASCLSSQDVKFPGARAIQWLSRISYSVFVIHFSVSLAVNACVTQFWPGQLWPNGWGMLAALGLSLCAGAALYKWVEQPRPSLQRWAAWVVVFMASVALAMKINGLAG</sequence>
<dbReference type="GO" id="GO:0016746">
    <property type="term" value="F:acyltransferase activity"/>
    <property type="evidence" value="ECO:0007669"/>
    <property type="project" value="UniProtKB-KW"/>
</dbReference>
<keyword evidence="4" id="KW-1185">Reference proteome</keyword>
<evidence type="ECO:0000313" key="4">
    <source>
        <dbReference type="Proteomes" id="UP001431902"/>
    </source>
</evidence>
<feature type="transmembrane region" description="Helical" evidence="1">
    <location>
        <begin position="150"/>
        <end position="170"/>
    </location>
</feature>
<feature type="transmembrane region" description="Helical" evidence="1">
    <location>
        <begin position="94"/>
        <end position="112"/>
    </location>
</feature>
<keyword evidence="3" id="KW-0012">Acyltransferase</keyword>
<evidence type="ECO:0000259" key="2">
    <source>
        <dbReference type="Pfam" id="PF01757"/>
    </source>
</evidence>
<protein>
    <submittedName>
        <fullName evidence="3">Acyltransferase family protein</fullName>
    </submittedName>
</protein>
<comment type="caution">
    <text evidence="3">The sequence shown here is derived from an EMBL/GenBank/DDBJ whole genome shotgun (WGS) entry which is preliminary data.</text>
</comment>
<feature type="domain" description="Acyltransferase 3" evidence="2">
    <location>
        <begin position="12"/>
        <end position="342"/>
    </location>
</feature>
<dbReference type="Proteomes" id="UP001431902">
    <property type="component" value="Unassembled WGS sequence"/>
</dbReference>
<gene>
    <name evidence="3" type="ORF">QLQ16_00670</name>
</gene>
<keyword evidence="1" id="KW-0812">Transmembrane</keyword>
<keyword evidence="1" id="KW-0472">Membrane</keyword>
<dbReference type="InterPro" id="IPR002656">
    <property type="entry name" value="Acyl_transf_3_dom"/>
</dbReference>
<feature type="transmembrane region" description="Helical" evidence="1">
    <location>
        <begin position="295"/>
        <end position="317"/>
    </location>
</feature>
<feature type="transmembrane region" description="Helical" evidence="1">
    <location>
        <begin position="207"/>
        <end position="225"/>
    </location>
</feature>
<dbReference type="PANTHER" id="PTHR23028">
    <property type="entry name" value="ACETYLTRANSFERASE"/>
    <property type="match status" value="1"/>
</dbReference>
<dbReference type="PANTHER" id="PTHR23028:SF53">
    <property type="entry name" value="ACYL_TRANSF_3 DOMAIN-CONTAINING PROTEIN"/>
    <property type="match status" value="1"/>
</dbReference>
<keyword evidence="1" id="KW-1133">Transmembrane helix</keyword>
<feature type="transmembrane region" description="Helical" evidence="1">
    <location>
        <begin position="323"/>
        <end position="343"/>
    </location>
</feature>
<name>A0ABT6X2J9_9BURK</name>
<feature type="transmembrane region" description="Helical" evidence="1">
    <location>
        <begin position="55"/>
        <end position="73"/>
    </location>
</feature>
<keyword evidence="3" id="KW-0808">Transferase</keyword>
<feature type="transmembrane region" description="Helical" evidence="1">
    <location>
        <begin position="12"/>
        <end position="35"/>
    </location>
</feature>
<dbReference type="InterPro" id="IPR050879">
    <property type="entry name" value="Acyltransferase_3"/>
</dbReference>